<feature type="transmembrane region" description="Helical" evidence="6">
    <location>
        <begin position="205"/>
        <end position="221"/>
    </location>
</feature>
<comment type="caution">
    <text evidence="8">The sequence shown here is derived from an EMBL/GenBank/DDBJ whole genome shotgun (WGS) entry which is preliminary data.</text>
</comment>
<accession>A0AA38IB25</accession>
<gene>
    <name evidence="8" type="ORF">Zmor_017174</name>
</gene>
<evidence type="ECO:0000256" key="3">
    <source>
        <dbReference type="ARBA" id="ARBA00022692"/>
    </source>
</evidence>
<dbReference type="Gene3D" id="1.20.1540.10">
    <property type="entry name" value="Rhomboid-like"/>
    <property type="match status" value="1"/>
</dbReference>
<dbReference type="InterPro" id="IPR022764">
    <property type="entry name" value="Peptidase_S54_rhomboid_dom"/>
</dbReference>
<dbReference type="EMBL" id="JALNTZ010000005">
    <property type="protein sequence ID" value="KAJ3651116.1"/>
    <property type="molecule type" value="Genomic_DNA"/>
</dbReference>
<dbReference type="GO" id="GO:0016020">
    <property type="term" value="C:membrane"/>
    <property type="evidence" value="ECO:0007669"/>
    <property type="project" value="UniProtKB-SubCell"/>
</dbReference>
<feature type="transmembrane region" description="Helical" evidence="6">
    <location>
        <begin position="174"/>
        <end position="193"/>
    </location>
</feature>
<dbReference type="SUPFAM" id="SSF144091">
    <property type="entry name" value="Rhomboid-like"/>
    <property type="match status" value="1"/>
</dbReference>
<comment type="subcellular location">
    <subcellularLocation>
        <location evidence="1">Membrane</location>
        <topology evidence="1">Multi-pass membrane protein</topology>
    </subcellularLocation>
</comment>
<dbReference type="Pfam" id="PF01694">
    <property type="entry name" value="Rhomboid"/>
    <property type="match status" value="1"/>
</dbReference>
<dbReference type="InterPro" id="IPR051739">
    <property type="entry name" value="Rhomboid_IM_Serine_Proteases"/>
</dbReference>
<keyword evidence="4 6" id="KW-1133">Transmembrane helix</keyword>
<feature type="transmembrane region" description="Helical" evidence="6">
    <location>
        <begin position="227"/>
        <end position="246"/>
    </location>
</feature>
<evidence type="ECO:0000313" key="8">
    <source>
        <dbReference type="EMBL" id="KAJ3651116.1"/>
    </source>
</evidence>
<evidence type="ECO:0000259" key="7">
    <source>
        <dbReference type="Pfam" id="PF01694"/>
    </source>
</evidence>
<keyword evidence="3 6" id="KW-0812">Transmembrane</keyword>
<feature type="domain" description="Peptidase S54 rhomboid" evidence="7">
    <location>
        <begin position="114"/>
        <end position="248"/>
    </location>
</feature>
<evidence type="ECO:0000313" key="9">
    <source>
        <dbReference type="Proteomes" id="UP001168821"/>
    </source>
</evidence>
<feature type="transmembrane region" description="Helical" evidence="6">
    <location>
        <begin position="150"/>
        <end position="168"/>
    </location>
</feature>
<evidence type="ECO:0000256" key="2">
    <source>
        <dbReference type="ARBA" id="ARBA00009045"/>
    </source>
</evidence>
<dbReference type="InterPro" id="IPR035952">
    <property type="entry name" value="Rhomboid-like_sf"/>
</dbReference>
<dbReference type="PANTHER" id="PTHR45840">
    <property type="entry name" value="RHOMBOID-RELATED PROTEIN"/>
    <property type="match status" value="1"/>
</dbReference>
<dbReference type="GO" id="GO:0004252">
    <property type="term" value="F:serine-type endopeptidase activity"/>
    <property type="evidence" value="ECO:0007669"/>
    <property type="project" value="InterPro"/>
</dbReference>
<dbReference type="PANTHER" id="PTHR45840:SF8">
    <property type="entry name" value="RHOMBOID PROTEASE"/>
    <property type="match status" value="1"/>
</dbReference>
<keyword evidence="9" id="KW-1185">Reference proteome</keyword>
<evidence type="ECO:0000256" key="6">
    <source>
        <dbReference type="SAM" id="Phobius"/>
    </source>
</evidence>
<keyword evidence="5 6" id="KW-0472">Membrane</keyword>
<reference evidence="8" key="1">
    <citation type="journal article" date="2023" name="G3 (Bethesda)">
        <title>Whole genome assemblies of Zophobas morio and Tenebrio molitor.</title>
        <authorList>
            <person name="Kaur S."/>
            <person name="Stinson S.A."/>
            <person name="diCenzo G.C."/>
        </authorList>
    </citation>
    <scope>NUCLEOTIDE SEQUENCE</scope>
    <source>
        <strain evidence="8">QUZm001</strain>
    </source>
</reference>
<evidence type="ECO:0000256" key="4">
    <source>
        <dbReference type="ARBA" id="ARBA00022989"/>
    </source>
</evidence>
<proteinExistence type="inferred from homology"/>
<evidence type="ECO:0000256" key="1">
    <source>
        <dbReference type="ARBA" id="ARBA00004141"/>
    </source>
</evidence>
<comment type="similarity">
    <text evidence="2">Belongs to the peptidase S54 family.</text>
</comment>
<dbReference type="Proteomes" id="UP001168821">
    <property type="component" value="Unassembled WGS sequence"/>
</dbReference>
<evidence type="ECO:0000256" key="5">
    <source>
        <dbReference type="ARBA" id="ARBA00023136"/>
    </source>
</evidence>
<sequence length="280" mass="32313">MESGFRTIVPIQNDDDENIQTLGFDEAHVDHDRHLDHREGTVNPQNPNNSESEESNLQTMWKLWWPPSFGLIIISCIQFIFFLIDEIIKNVDSTNSATGPIAKLFTYDPMKRYEFWRYLTYMFVHKDFLHLISNLFLQIFCGNFLEKNQGWWRVFVIYFAGVVAGSLGDPIHSVVGASGGVLSIITAYIPVIIMNWKKMPYRKMQLIMFVSIIIAILIDSIDNKNEIAWLTHFFAVLAGFLVSIVVSKDQKLTEKGNIKRWMALACYVILMLLEICCNIF</sequence>
<protein>
    <recommendedName>
        <fullName evidence="7">Peptidase S54 rhomboid domain-containing protein</fullName>
    </recommendedName>
</protein>
<feature type="transmembrane region" description="Helical" evidence="6">
    <location>
        <begin position="63"/>
        <end position="84"/>
    </location>
</feature>
<organism evidence="8 9">
    <name type="scientific">Zophobas morio</name>
    <dbReference type="NCBI Taxonomy" id="2755281"/>
    <lineage>
        <taxon>Eukaryota</taxon>
        <taxon>Metazoa</taxon>
        <taxon>Ecdysozoa</taxon>
        <taxon>Arthropoda</taxon>
        <taxon>Hexapoda</taxon>
        <taxon>Insecta</taxon>
        <taxon>Pterygota</taxon>
        <taxon>Neoptera</taxon>
        <taxon>Endopterygota</taxon>
        <taxon>Coleoptera</taxon>
        <taxon>Polyphaga</taxon>
        <taxon>Cucujiformia</taxon>
        <taxon>Tenebrionidae</taxon>
        <taxon>Zophobas</taxon>
    </lineage>
</organism>
<name>A0AA38IB25_9CUCU</name>
<dbReference type="AlphaFoldDB" id="A0AA38IB25"/>